<name>A0A409XB09_PSICY</name>
<feature type="transmembrane region" description="Helical" evidence="1">
    <location>
        <begin position="146"/>
        <end position="167"/>
    </location>
</feature>
<comment type="caution">
    <text evidence="2">The sequence shown here is derived from an EMBL/GenBank/DDBJ whole genome shotgun (WGS) entry which is preliminary data.</text>
</comment>
<dbReference type="OrthoDB" id="2558918at2759"/>
<evidence type="ECO:0000313" key="2">
    <source>
        <dbReference type="EMBL" id="PPQ87894.1"/>
    </source>
</evidence>
<dbReference type="Proteomes" id="UP000283269">
    <property type="component" value="Unassembled WGS sequence"/>
</dbReference>
<keyword evidence="1" id="KW-1133">Transmembrane helix</keyword>
<feature type="transmembrane region" description="Helical" evidence="1">
    <location>
        <begin position="23"/>
        <end position="44"/>
    </location>
</feature>
<keyword evidence="1" id="KW-0472">Membrane</keyword>
<keyword evidence="1" id="KW-0812">Transmembrane</keyword>
<organism evidence="2 3">
    <name type="scientific">Psilocybe cyanescens</name>
    <dbReference type="NCBI Taxonomy" id="93625"/>
    <lineage>
        <taxon>Eukaryota</taxon>
        <taxon>Fungi</taxon>
        <taxon>Dikarya</taxon>
        <taxon>Basidiomycota</taxon>
        <taxon>Agaricomycotina</taxon>
        <taxon>Agaricomycetes</taxon>
        <taxon>Agaricomycetidae</taxon>
        <taxon>Agaricales</taxon>
        <taxon>Agaricineae</taxon>
        <taxon>Strophariaceae</taxon>
        <taxon>Psilocybe</taxon>
    </lineage>
</organism>
<reference evidence="2 3" key="1">
    <citation type="journal article" date="2018" name="Evol. Lett.">
        <title>Horizontal gene cluster transfer increased hallucinogenic mushroom diversity.</title>
        <authorList>
            <person name="Reynolds H.T."/>
            <person name="Vijayakumar V."/>
            <person name="Gluck-Thaler E."/>
            <person name="Korotkin H.B."/>
            <person name="Matheny P.B."/>
            <person name="Slot J.C."/>
        </authorList>
    </citation>
    <scope>NUCLEOTIDE SEQUENCE [LARGE SCALE GENOMIC DNA]</scope>
    <source>
        <strain evidence="2 3">2631</strain>
    </source>
</reference>
<keyword evidence="3" id="KW-1185">Reference proteome</keyword>
<evidence type="ECO:0000313" key="3">
    <source>
        <dbReference type="Proteomes" id="UP000283269"/>
    </source>
</evidence>
<gene>
    <name evidence="2" type="ORF">CVT25_001236</name>
</gene>
<evidence type="ECO:0000256" key="1">
    <source>
        <dbReference type="SAM" id="Phobius"/>
    </source>
</evidence>
<protein>
    <recommendedName>
        <fullName evidence="4">MARVEL domain-containing protein</fullName>
    </recommendedName>
</protein>
<dbReference type="EMBL" id="NHYD01002186">
    <property type="protein sequence ID" value="PPQ87894.1"/>
    <property type="molecule type" value="Genomic_DNA"/>
</dbReference>
<feature type="transmembrane region" description="Helical" evidence="1">
    <location>
        <begin position="65"/>
        <end position="85"/>
    </location>
</feature>
<proteinExistence type="predicted"/>
<evidence type="ECO:0008006" key="4">
    <source>
        <dbReference type="Google" id="ProtNLM"/>
    </source>
</evidence>
<sequence length="186" mass="20974">MAPGYNQKVEADNRRFVPSIRSILYVIGFGLIFALTCAELGLVSQQIHKYGRFAENYASLQYKNVLGLLLCAVIVSLLVTIFHLYLSIGFVAFFSLILAVFFGVGGGVIRTATPFRGTHCQRPPEDYPEKWQRFSHECSRIVSIEAIAWSLWGLYMFMLFGSLMYILRISLRPTPGGFYGSHTRSV</sequence>
<accession>A0A409XB09</accession>
<dbReference type="InParanoid" id="A0A409XB09"/>
<feature type="transmembrane region" description="Helical" evidence="1">
    <location>
        <begin position="91"/>
        <end position="109"/>
    </location>
</feature>
<dbReference type="AlphaFoldDB" id="A0A409XB09"/>